<dbReference type="EMBL" id="VNKQ01000010">
    <property type="protein sequence ID" value="KAG0648295.1"/>
    <property type="molecule type" value="Genomic_DNA"/>
</dbReference>
<feature type="region of interest" description="Disordered" evidence="1">
    <location>
        <begin position="47"/>
        <end position="72"/>
    </location>
</feature>
<protein>
    <submittedName>
        <fullName evidence="2">Uncharacterized protein</fullName>
    </submittedName>
</protein>
<gene>
    <name evidence="2" type="ORF">D0Z07_5394</name>
</gene>
<evidence type="ECO:0000313" key="2">
    <source>
        <dbReference type="EMBL" id="KAG0648295.1"/>
    </source>
</evidence>
<evidence type="ECO:0000313" key="3">
    <source>
        <dbReference type="Proteomes" id="UP000785200"/>
    </source>
</evidence>
<organism evidence="2 3">
    <name type="scientific">Hyphodiscus hymeniophilus</name>
    <dbReference type="NCBI Taxonomy" id="353542"/>
    <lineage>
        <taxon>Eukaryota</taxon>
        <taxon>Fungi</taxon>
        <taxon>Dikarya</taxon>
        <taxon>Ascomycota</taxon>
        <taxon>Pezizomycotina</taxon>
        <taxon>Leotiomycetes</taxon>
        <taxon>Helotiales</taxon>
        <taxon>Hyphodiscaceae</taxon>
        <taxon>Hyphodiscus</taxon>
    </lineage>
</organism>
<comment type="caution">
    <text evidence="2">The sequence shown here is derived from an EMBL/GenBank/DDBJ whole genome shotgun (WGS) entry which is preliminary data.</text>
</comment>
<name>A0A9P6VIG2_9HELO</name>
<sequence length="104" mass="11205">MIITSASNLLCSGTPTVEFADIFSRFSEGGSSVSGATGMSDHFTSQTAVSSDFTPTGSQSAESKQWGEDDVKWSHEPGFGSLSEGKFESDELVRYWSSCAYRCH</sequence>
<dbReference type="Proteomes" id="UP000785200">
    <property type="component" value="Unassembled WGS sequence"/>
</dbReference>
<evidence type="ECO:0000256" key="1">
    <source>
        <dbReference type="SAM" id="MobiDB-lite"/>
    </source>
</evidence>
<feature type="compositionally biased region" description="Polar residues" evidence="1">
    <location>
        <begin position="47"/>
        <end position="63"/>
    </location>
</feature>
<dbReference type="AlphaFoldDB" id="A0A9P6VIG2"/>
<keyword evidence="3" id="KW-1185">Reference proteome</keyword>
<proteinExistence type="predicted"/>
<dbReference type="OrthoDB" id="4331875at2759"/>
<accession>A0A9P6VIG2</accession>
<reference evidence="2" key="1">
    <citation type="submission" date="2019-07" db="EMBL/GenBank/DDBJ databases">
        <title>Hyphodiscus hymeniophilus genome sequencing and assembly.</title>
        <authorList>
            <person name="Kramer G."/>
            <person name="Nodwell J."/>
        </authorList>
    </citation>
    <scope>NUCLEOTIDE SEQUENCE</scope>
    <source>
        <strain evidence="2">ATCC 34498</strain>
    </source>
</reference>